<reference evidence="3 4" key="1">
    <citation type="journal article" date="2024" name="Genome Biol. Evol.">
        <title>Chromosome-level genome assembly of the viviparous eelpout Zoarces viviparus.</title>
        <authorList>
            <person name="Fuhrmann N."/>
            <person name="Brasseur M.V."/>
            <person name="Bakowski C.E."/>
            <person name="Podsiadlowski L."/>
            <person name="Prost S."/>
            <person name="Krehenwinkel H."/>
            <person name="Mayer C."/>
        </authorList>
    </citation>
    <scope>NUCLEOTIDE SEQUENCE [LARGE SCALE GENOMIC DNA]</scope>
    <source>
        <strain evidence="3">NO-MEL_2022_Ind0_liver</strain>
    </source>
</reference>
<evidence type="ECO:0000313" key="4">
    <source>
        <dbReference type="Proteomes" id="UP001488805"/>
    </source>
</evidence>
<evidence type="ECO:0000313" key="3">
    <source>
        <dbReference type="EMBL" id="KAK9518931.1"/>
    </source>
</evidence>
<keyword evidence="2" id="KW-0653">Protein transport</keyword>
<dbReference type="GO" id="GO:0015031">
    <property type="term" value="P:protein transport"/>
    <property type="evidence" value="ECO:0007669"/>
    <property type="project" value="UniProtKB-KW"/>
</dbReference>
<evidence type="ECO:0000256" key="1">
    <source>
        <dbReference type="ARBA" id="ARBA00009884"/>
    </source>
</evidence>
<dbReference type="GO" id="GO:0016192">
    <property type="term" value="P:vesicle-mediated transport"/>
    <property type="evidence" value="ECO:0007669"/>
    <property type="project" value="InterPro"/>
</dbReference>
<dbReference type="Proteomes" id="UP001488805">
    <property type="component" value="Unassembled WGS sequence"/>
</dbReference>
<name>A0AAW1E8N0_ZOAVI</name>
<dbReference type="AlphaFoldDB" id="A0AAW1E8N0"/>
<dbReference type="InterPro" id="IPR036045">
    <property type="entry name" value="Sec1-like_sf"/>
</dbReference>
<dbReference type="PANTHER" id="PTHR11679">
    <property type="entry name" value="VESICLE PROTEIN SORTING-ASSOCIATED"/>
    <property type="match status" value="1"/>
</dbReference>
<evidence type="ECO:0008006" key="5">
    <source>
        <dbReference type="Google" id="ProtNLM"/>
    </source>
</evidence>
<keyword evidence="2" id="KW-0813">Transport</keyword>
<dbReference type="Gene3D" id="3.40.50.1910">
    <property type="match status" value="1"/>
</dbReference>
<dbReference type="SUPFAM" id="SSF56815">
    <property type="entry name" value="Sec1/munc18-like (SM) proteins"/>
    <property type="match status" value="1"/>
</dbReference>
<proteinExistence type="inferred from homology"/>
<accession>A0AAW1E8N0</accession>
<comment type="caution">
    <text evidence="3">The sequence shown here is derived from an EMBL/GenBank/DDBJ whole genome shotgun (WGS) entry which is preliminary data.</text>
</comment>
<sequence>MSSAEDFTFFPDNVWEKVVLSKVKKAVVFMDDRCAEALHWCGGAARLLDAGARNLKEFSSFEACGENEPKAVFVVSTLLKGRTVDTIKDIVSLSHFRYCVVFTAVSHSVHLFANGVAAEPDGSPVFEQFEEKLCEWMGNMNYTAEVAHAPLVFAPVSNQQLLLAPAFAHLFPLLAPDLEVINAKRPEKKKFGSLIDVDVHALPLELQVEIKSLASALSSMFEATNTREESFAVGPMSRIIAGELASHPQAKNRRKTAQNKASIIFVDRTMDLTGAVGHHGDNLVEKILTVLKPLPGHVTDVQVDMLELTSLQRTPHSQTTVAPGCLAQTQSPAAQSLWENMLTSKHKEAVMEVQRQLVEAASKEKLPIKMSMGRVTPQQLCSYMQLFRSSWGALESHCGVLQLGLATAQTLRHPGLPRWDTCLAFERLLLQALGDSDFPAVLRQLLPLMKPRGVEDGSGSRSGEEDCGPDELILLLVYLYSLADEAQPADHDAEEEEELEKLERELIGALTLVVTRETELSPLLQKVTGCANPEELTTERAHSAVGEMFKTLRGLSRTRDHLKQLRSVYTASDGVHQATYRPFLRQILEEVFHPDRPECPDIEHTSGGLTDLLKTGFSMFMKVSRPHPSDNPLLLLFLVGGVTPSELRLIRDVVTTHKPATQVLVLSTRLLRPTDVPELLFTARRLRPGAD</sequence>
<organism evidence="3 4">
    <name type="scientific">Zoarces viviparus</name>
    <name type="common">Viviparous eelpout</name>
    <name type="synonym">Blennius viviparus</name>
    <dbReference type="NCBI Taxonomy" id="48416"/>
    <lineage>
        <taxon>Eukaryota</taxon>
        <taxon>Metazoa</taxon>
        <taxon>Chordata</taxon>
        <taxon>Craniata</taxon>
        <taxon>Vertebrata</taxon>
        <taxon>Euteleostomi</taxon>
        <taxon>Actinopterygii</taxon>
        <taxon>Neopterygii</taxon>
        <taxon>Teleostei</taxon>
        <taxon>Neoteleostei</taxon>
        <taxon>Acanthomorphata</taxon>
        <taxon>Eupercaria</taxon>
        <taxon>Perciformes</taxon>
        <taxon>Cottioidei</taxon>
        <taxon>Zoarcales</taxon>
        <taxon>Zoarcidae</taxon>
        <taxon>Zoarcinae</taxon>
        <taxon>Zoarces</taxon>
    </lineage>
</organism>
<dbReference type="EMBL" id="JBCEZU010000434">
    <property type="protein sequence ID" value="KAK9518931.1"/>
    <property type="molecule type" value="Genomic_DNA"/>
</dbReference>
<evidence type="ECO:0000256" key="2">
    <source>
        <dbReference type="ARBA" id="ARBA00022927"/>
    </source>
</evidence>
<protein>
    <recommendedName>
        <fullName evidence="5">Sec1 family domain-containing protein 2</fullName>
    </recommendedName>
</protein>
<dbReference type="InterPro" id="IPR027482">
    <property type="entry name" value="Sec1-like_dom2"/>
</dbReference>
<dbReference type="InterPro" id="IPR001619">
    <property type="entry name" value="Sec1-like"/>
</dbReference>
<comment type="similarity">
    <text evidence="1">Belongs to the STXBP/unc-18/SEC1 family.</text>
</comment>
<keyword evidence="4" id="KW-1185">Reference proteome</keyword>
<gene>
    <name evidence="3" type="ORF">VZT92_021697</name>
</gene>